<protein>
    <recommendedName>
        <fullName evidence="3">Lon N-terminal domain-containing protein</fullName>
    </recommendedName>
</protein>
<reference evidence="4" key="1">
    <citation type="submission" date="2021-01" db="EMBL/GenBank/DDBJ databases">
        <authorList>
            <person name="Corre E."/>
            <person name="Pelletier E."/>
            <person name="Niang G."/>
            <person name="Scheremetjew M."/>
            <person name="Finn R."/>
            <person name="Kale V."/>
            <person name="Holt S."/>
            <person name="Cochrane G."/>
            <person name="Meng A."/>
            <person name="Brown T."/>
            <person name="Cohen L."/>
        </authorList>
    </citation>
    <scope>NUCLEOTIDE SEQUENCE</scope>
    <source>
        <strain evidence="4">CCMP3328</strain>
    </source>
</reference>
<sequence length="346" mass="38989">MRSAPIRFTMMSWWLQLLLLAILIMEAGAFATTSSTRPTAMRSHVSRRQHQHALQSMSSRQQRSASDRKLSLRMSMSPSESEIPTPKPSTFHLPIFPLRKTVRFPTDSLRLNLYEPRYLALCEHVLAQPDDRKLFGAAFASHKAQLIRGGVEPIVPVFERGDVGVVCYVHDSLEGPTRDGTCERRRIRFNAIAIARFRIESILQNGGGGMDDSPFVMAEVSWLFDSDDDDGGDDHAIEERLSKLKKRLGMESADSTNGDDFGRIQSILDRTSLATVDHAAFRNELQSFAVASQIAQRVQSSRMDLSVLQASSMRQRLEWLEERAQRAGKAAAEEKGFFPFSLFGRW</sequence>
<dbReference type="PANTHER" id="PTHR46732:SF8">
    <property type="entry name" value="ATP-DEPENDENT PROTEASE LA (LON) DOMAIN PROTEIN"/>
    <property type="match status" value="1"/>
</dbReference>
<proteinExistence type="predicted"/>
<feature type="chain" id="PRO_5031443686" description="Lon N-terminal domain-containing protein" evidence="2">
    <location>
        <begin position="30"/>
        <end position="346"/>
    </location>
</feature>
<dbReference type="SUPFAM" id="SSF88697">
    <property type="entry name" value="PUA domain-like"/>
    <property type="match status" value="1"/>
</dbReference>
<feature type="signal peptide" evidence="2">
    <location>
        <begin position="1"/>
        <end position="29"/>
    </location>
</feature>
<keyword evidence="2" id="KW-0732">Signal</keyword>
<dbReference type="InterPro" id="IPR046336">
    <property type="entry name" value="Lon_prtase_N_sf"/>
</dbReference>
<dbReference type="InterPro" id="IPR003111">
    <property type="entry name" value="Lon_prtase_N"/>
</dbReference>
<organism evidence="4">
    <name type="scientific">Craspedostauros australis</name>
    <dbReference type="NCBI Taxonomy" id="1486917"/>
    <lineage>
        <taxon>Eukaryota</taxon>
        <taxon>Sar</taxon>
        <taxon>Stramenopiles</taxon>
        <taxon>Ochrophyta</taxon>
        <taxon>Bacillariophyta</taxon>
        <taxon>Bacillariophyceae</taxon>
        <taxon>Bacillariophycidae</taxon>
        <taxon>Naviculales</taxon>
        <taxon>Naviculaceae</taxon>
        <taxon>Craspedostauros</taxon>
    </lineage>
</organism>
<name>A0A7R9WVK6_9STRA</name>
<dbReference type="EMBL" id="HBEF01011070">
    <property type="protein sequence ID" value="CAD8334887.1"/>
    <property type="molecule type" value="Transcribed_RNA"/>
</dbReference>
<evidence type="ECO:0000256" key="1">
    <source>
        <dbReference type="SAM" id="MobiDB-lite"/>
    </source>
</evidence>
<feature type="compositionally biased region" description="Low complexity" evidence="1">
    <location>
        <begin position="55"/>
        <end position="64"/>
    </location>
</feature>
<feature type="region of interest" description="Disordered" evidence="1">
    <location>
        <begin position="35"/>
        <end position="86"/>
    </location>
</feature>
<evidence type="ECO:0000259" key="3">
    <source>
        <dbReference type="Pfam" id="PF02190"/>
    </source>
</evidence>
<dbReference type="InterPro" id="IPR015947">
    <property type="entry name" value="PUA-like_sf"/>
</dbReference>
<dbReference type="AlphaFoldDB" id="A0A7R9WVK6"/>
<accession>A0A7R9WVK6</accession>
<feature type="domain" description="Lon N-terminal" evidence="3">
    <location>
        <begin position="93"/>
        <end position="267"/>
    </location>
</feature>
<dbReference type="Pfam" id="PF02190">
    <property type="entry name" value="LON_substr_bdg"/>
    <property type="match status" value="1"/>
</dbReference>
<gene>
    <name evidence="4" type="ORF">CAUS1442_LOCUS6992</name>
</gene>
<dbReference type="PANTHER" id="PTHR46732">
    <property type="entry name" value="ATP-DEPENDENT PROTEASE LA (LON) DOMAIN PROTEIN"/>
    <property type="match status" value="1"/>
</dbReference>
<evidence type="ECO:0000313" key="4">
    <source>
        <dbReference type="EMBL" id="CAD8334887.1"/>
    </source>
</evidence>
<evidence type="ECO:0000256" key="2">
    <source>
        <dbReference type="SAM" id="SignalP"/>
    </source>
</evidence>
<dbReference type="Gene3D" id="2.30.130.40">
    <property type="entry name" value="LON domain-like"/>
    <property type="match status" value="1"/>
</dbReference>